<dbReference type="AlphaFoldDB" id="A0A1H4IX30"/>
<dbReference type="EMBL" id="FNSO01000003">
    <property type="protein sequence ID" value="SEB38629.1"/>
    <property type="molecule type" value="Genomic_DNA"/>
</dbReference>
<organism evidence="2 3">
    <name type="scientific">Amycolatopsis tolypomycina</name>
    <dbReference type="NCBI Taxonomy" id="208445"/>
    <lineage>
        <taxon>Bacteria</taxon>
        <taxon>Bacillati</taxon>
        <taxon>Actinomycetota</taxon>
        <taxon>Actinomycetes</taxon>
        <taxon>Pseudonocardiales</taxon>
        <taxon>Pseudonocardiaceae</taxon>
        <taxon>Amycolatopsis</taxon>
    </lineage>
</organism>
<evidence type="ECO:0000313" key="2">
    <source>
        <dbReference type="EMBL" id="SEB38629.1"/>
    </source>
</evidence>
<proteinExistence type="inferred from homology"/>
<keyword evidence="3" id="KW-1185">Reference proteome</keyword>
<dbReference type="Pfam" id="PF03780">
    <property type="entry name" value="Asp23"/>
    <property type="match status" value="1"/>
</dbReference>
<evidence type="ECO:0000313" key="3">
    <source>
        <dbReference type="Proteomes" id="UP000199622"/>
    </source>
</evidence>
<gene>
    <name evidence="2" type="ORF">SAMN04489727_1238</name>
</gene>
<dbReference type="STRING" id="208445.SAMN04489727_1238"/>
<sequence length="120" mass="12603">MTVEHVIADPVIASVAARAAITTPGVVRLEPGLRGLVTSWTRAARQRWQGLDPAPADGVRVRTTGGRVTVEIDLVTAADDQVAAVGRAVQRAVRRSVAEQTGLVVDAVSVSVMDIEPATR</sequence>
<dbReference type="OrthoDB" id="4570226at2"/>
<dbReference type="InterPro" id="IPR005531">
    <property type="entry name" value="Asp23"/>
</dbReference>
<name>A0A1H4IX30_9PSEU</name>
<dbReference type="Proteomes" id="UP000199622">
    <property type="component" value="Unassembled WGS sequence"/>
</dbReference>
<protein>
    <submittedName>
        <fullName evidence="2">Uncharacterized conserved protein YloU, alkaline shock protein (Asp23) family</fullName>
    </submittedName>
</protein>
<dbReference type="RefSeq" id="WP_091304876.1">
    <property type="nucleotide sequence ID" value="NZ_FNSO01000003.1"/>
</dbReference>
<reference evidence="3" key="1">
    <citation type="submission" date="2016-10" db="EMBL/GenBank/DDBJ databases">
        <authorList>
            <person name="Varghese N."/>
            <person name="Submissions S."/>
        </authorList>
    </citation>
    <scope>NUCLEOTIDE SEQUENCE [LARGE SCALE GENOMIC DNA]</scope>
    <source>
        <strain evidence="3">DSM 44544</strain>
    </source>
</reference>
<evidence type="ECO:0000256" key="1">
    <source>
        <dbReference type="ARBA" id="ARBA00005721"/>
    </source>
</evidence>
<comment type="similarity">
    <text evidence="1">Belongs to the asp23 family.</text>
</comment>
<accession>A0A1H4IX30</accession>